<dbReference type="AlphaFoldDB" id="A0AAV7NBI9"/>
<protein>
    <submittedName>
        <fullName evidence="2">Uncharacterized protein</fullName>
    </submittedName>
</protein>
<feature type="compositionally biased region" description="Polar residues" evidence="1">
    <location>
        <begin position="25"/>
        <end position="37"/>
    </location>
</feature>
<evidence type="ECO:0000313" key="2">
    <source>
        <dbReference type="EMBL" id="KAJ1113468.1"/>
    </source>
</evidence>
<feature type="region of interest" description="Disordered" evidence="1">
    <location>
        <begin position="1"/>
        <end position="38"/>
    </location>
</feature>
<gene>
    <name evidence="2" type="ORF">NDU88_001712</name>
</gene>
<evidence type="ECO:0000256" key="1">
    <source>
        <dbReference type="SAM" id="MobiDB-lite"/>
    </source>
</evidence>
<evidence type="ECO:0000313" key="3">
    <source>
        <dbReference type="Proteomes" id="UP001066276"/>
    </source>
</evidence>
<reference evidence="2" key="1">
    <citation type="journal article" date="2022" name="bioRxiv">
        <title>Sequencing and chromosome-scale assembly of the giantPleurodeles waltlgenome.</title>
        <authorList>
            <person name="Brown T."/>
            <person name="Elewa A."/>
            <person name="Iarovenko S."/>
            <person name="Subramanian E."/>
            <person name="Araus A.J."/>
            <person name="Petzold A."/>
            <person name="Susuki M."/>
            <person name="Suzuki K.-i.T."/>
            <person name="Hayashi T."/>
            <person name="Toyoda A."/>
            <person name="Oliveira C."/>
            <person name="Osipova E."/>
            <person name="Leigh N.D."/>
            <person name="Simon A."/>
            <person name="Yun M.H."/>
        </authorList>
    </citation>
    <scope>NUCLEOTIDE SEQUENCE</scope>
    <source>
        <strain evidence="2">20211129_DDA</strain>
        <tissue evidence="2">Liver</tissue>
    </source>
</reference>
<accession>A0AAV7NBI9</accession>
<organism evidence="2 3">
    <name type="scientific">Pleurodeles waltl</name>
    <name type="common">Iberian ribbed newt</name>
    <dbReference type="NCBI Taxonomy" id="8319"/>
    <lineage>
        <taxon>Eukaryota</taxon>
        <taxon>Metazoa</taxon>
        <taxon>Chordata</taxon>
        <taxon>Craniata</taxon>
        <taxon>Vertebrata</taxon>
        <taxon>Euteleostomi</taxon>
        <taxon>Amphibia</taxon>
        <taxon>Batrachia</taxon>
        <taxon>Caudata</taxon>
        <taxon>Salamandroidea</taxon>
        <taxon>Salamandridae</taxon>
        <taxon>Pleurodelinae</taxon>
        <taxon>Pleurodeles</taxon>
    </lineage>
</organism>
<proteinExistence type="predicted"/>
<comment type="caution">
    <text evidence="2">The sequence shown here is derived from an EMBL/GenBank/DDBJ whole genome shotgun (WGS) entry which is preliminary data.</text>
</comment>
<keyword evidence="3" id="KW-1185">Reference proteome</keyword>
<name>A0AAV7NBI9_PLEWA</name>
<dbReference type="EMBL" id="JANPWB010000012">
    <property type="protein sequence ID" value="KAJ1113468.1"/>
    <property type="molecule type" value="Genomic_DNA"/>
</dbReference>
<sequence>MGKRKAADLPVPSSGTKKSKKRLNSKMSGHPNNSSNPLEEIDTLFEEVEAILRSTSIPPPIRHDTISCKKIPDIFRKRPQMPNLTTEAELHIAPPVQIPTPPSMTSIPPCAEPVECPPIGEKASLPSLGVEVLVSPDIPCSNLYDVVTEFRESSKCDLHLLHEERKGGNPIPYSSLSQDGQARLSGGLDLAPISQMLDDLKNLVLLFLNKSLGEQAQRVVCNCQRSSGGELMPVLDGASIAPSVTE</sequence>
<dbReference type="Proteomes" id="UP001066276">
    <property type="component" value="Chromosome 8"/>
</dbReference>